<name>A0AAV4XQJ2_CAEEX</name>
<comment type="caution">
    <text evidence="1">The sequence shown here is derived from an EMBL/GenBank/DDBJ whole genome shotgun (WGS) entry which is preliminary data.</text>
</comment>
<reference evidence="1 2" key="1">
    <citation type="submission" date="2021-06" db="EMBL/GenBank/DDBJ databases">
        <title>Caerostris extrusa draft genome.</title>
        <authorList>
            <person name="Kono N."/>
            <person name="Arakawa K."/>
        </authorList>
    </citation>
    <scope>NUCLEOTIDE SEQUENCE [LARGE SCALE GENOMIC DNA]</scope>
</reference>
<sequence>MLEMRRPKFLQGMPPVGLLVKPNLHKLWKIKVYTPLLMAWLLQGPNHTLSQTTCSGHFRPNTYRRPTFFPPRRMSIGEKLIQFFPLRLFSVYLMITGSVLGEFYTAAVKKYKSSSLRGLHRETAAVIPQPTFPLRDLLLLETDAGSYRQIYLHVVCSIVSFKATAKDRTYIHS</sequence>
<keyword evidence="2" id="KW-1185">Reference proteome</keyword>
<dbReference type="AlphaFoldDB" id="A0AAV4XQJ2"/>
<gene>
    <name evidence="1" type="ORF">CEXT_84921</name>
</gene>
<protein>
    <submittedName>
        <fullName evidence="1">Uncharacterized protein</fullName>
    </submittedName>
</protein>
<proteinExistence type="predicted"/>
<evidence type="ECO:0000313" key="1">
    <source>
        <dbReference type="EMBL" id="GIY95988.1"/>
    </source>
</evidence>
<dbReference type="EMBL" id="BPLR01017991">
    <property type="protein sequence ID" value="GIY95988.1"/>
    <property type="molecule type" value="Genomic_DNA"/>
</dbReference>
<evidence type="ECO:0000313" key="2">
    <source>
        <dbReference type="Proteomes" id="UP001054945"/>
    </source>
</evidence>
<organism evidence="1 2">
    <name type="scientific">Caerostris extrusa</name>
    <name type="common">Bark spider</name>
    <name type="synonym">Caerostris bankana</name>
    <dbReference type="NCBI Taxonomy" id="172846"/>
    <lineage>
        <taxon>Eukaryota</taxon>
        <taxon>Metazoa</taxon>
        <taxon>Ecdysozoa</taxon>
        <taxon>Arthropoda</taxon>
        <taxon>Chelicerata</taxon>
        <taxon>Arachnida</taxon>
        <taxon>Araneae</taxon>
        <taxon>Araneomorphae</taxon>
        <taxon>Entelegynae</taxon>
        <taxon>Araneoidea</taxon>
        <taxon>Araneidae</taxon>
        <taxon>Caerostris</taxon>
    </lineage>
</organism>
<dbReference type="Proteomes" id="UP001054945">
    <property type="component" value="Unassembled WGS sequence"/>
</dbReference>
<accession>A0AAV4XQJ2</accession>